<comment type="caution">
    <text evidence="1">The sequence shown here is derived from an EMBL/GenBank/DDBJ whole genome shotgun (WGS) entry which is preliminary data.</text>
</comment>
<dbReference type="EMBL" id="CM046126">
    <property type="protein sequence ID" value="KAI8426881.1"/>
    <property type="molecule type" value="Genomic_DNA"/>
</dbReference>
<evidence type="ECO:0000313" key="2">
    <source>
        <dbReference type="Proteomes" id="UP001064048"/>
    </source>
</evidence>
<sequence length="305" mass="34293">MVLRNISRRLLYRYKQPFTCKCNYSTVSDKKWQSVVGLEVHAQLNTETKLFSGAQNTFGGLVNNCVALLDAAVPGTLPALNRKCVELGVKTALALSCKVNEVSTFDRKHYFYADLPAGYQITQQRAPLASDGVINFQVFTPGIHKKPYKKSSKIKQIQLEQDSGKSLHDDELKRSLVDLNRAGAPLIELVFEPDLEIKNIGSVRGVAGAIRHEIERQKAILESGGRIVNETRSWDAVARITIAMRDKEVVQDYRYMPEPTSHRYMSTFTPKKTAKMSSAYLSSKTKCQNSRRLTKKTRPRLPASL</sequence>
<evidence type="ECO:0000313" key="1">
    <source>
        <dbReference type="EMBL" id="KAI8426881.1"/>
    </source>
</evidence>
<reference evidence="1 2" key="1">
    <citation type="journal article" date="2022" name="Genome Biol. Evol.">
        <title>The Spruce Budworm Genome: Reconstructing the Evolutionary History of Antifreeze Proteins.</title>
        <authorList>
            <person name="Beliveau C."/>
            <person name="Gagne P."/>
            <person name="Picq S."/>
            <person name="Vernygora O."/>
            <person name="Keeling C.I."/>
            <person name="Pinkney K."/>
            <person name="Doucet D."/>
            <person name="Wen F."/>
            <person name="Johnston J.S."/>
            <person name="Maaroufi H."/>
            <person name="Boyle B."/>
            <person name="Laroche J."/>
            <person name="Dewar K."/>
            <person name="Juretic N."/>
            <person name="Blackburn G."/>
            <person name="Nisole A."/>
            <person name="Brunet B."/>
            <person name="Brandao M."/>
            <person name="Lumley L."/>
            <person name="Duan J."/>
            <person name="Quan G."/>
            <person name="Lucarotti C.J."/>
            <person name="Roe A.D."/>
            <person name="Sperling F.A.H."/>
            <person name="Levesque R.C."/>
            <person name="Cusson M."/>
        </authorList>
    </citation>
    <scope>NUCLEOTIDE SEQUENCE [LARGE SCALE GENOMIC DNA]</scope>
    <source>
        <strain evidence="1">Glfc:IPQL:Cfum</strain>
    </source>
</reference>
<accession>A0ACC0JRS7</accession>
<dbReference type="Proteomes" id="UP001064048">
    <property type="component" value="Chromosome 26"/>
</dbReference>
<proteinExistence type="predicted"/>
<keyword evidence="2" id="KW-1185">Reference proteome</keyword>
<name>A0ACC0JRS7_CHOFU</name>
<gene>
    <name evidence="1" type="ORF">MSG28_014558</name>
</gene>
<organism evidence="1 2">
    <name type="scientific">Choristoneura fumiferana</name>
    <name type="common">Spruce budworm moth</name>
    <name type="synonym">Archips fumiferana</name>
    <dbReference type="NCBI Taxonomy" id="7141"/>
    <lineage>
        <taxon>Eukaryota</taxon>
        <taxon>Metazoa</taxon>
        <taxon>Ecdysozoa</taxon>
        <taxon>Arthropoda</taxon>
        <taxon>Hexapoda</taxon>
        <taxon>Insecta</taxon>
        <taxon>Pterygota</taxon>
        <taxon>Neoptera</taxon>
        <taxon>Endopterygota</taxon>
        <taxon>Lepidoptera</taxon>
        <taxon>Glossata</taxon>
        <taxon>Ditrysia</taxon>
        <taxon>Tortricoidea</taxon>
        <taxon>Tortricidae</taxon>
        <taxon>Tortricinae</taxon>
        <taxon>Choristoneura</taxon>
    </lineage>
</organism>
<protein>
    <submittedName>
        <fullName evidence="1">Uncharacterized protein</fullName>
    </submittedName>
</protein>